<feature type="non-terminal residue" evidence="1">
    <location>
        <position position="1"/>
    </location>
</feature>
<evidence type="ECO:0000313" key="1">
    <source>
        <dbReference type="EMBL" id="RZB77332.1"/>
    </source>
</evidence>
<protein>
    <submittedName>
        <fullName evidence="1">Uncharacterized protein</fullName>
    </submittedName>
</protein>
<accession>A0A445HUG2</accession>
<gene>
    <name evidence="1" type="ORF">D0Y65_035307</name>
</gene>
<organism evidence="1 2">
    <name type="scientific">Glycine soja</name>
    <name type="common">Wild soybean</name>
    <dbReference type="NCBI Taxonomy" id="3848"/>
    <lineage>
        <taxon>Eukaryota</taxon>
        <taxon>Viridiplantae</taxon>
        <taxon>Streptophyta</taxon>
        <taxon>Embryophyta</taxon>
        <taxon>Tracheophyta</taxon>
        <taxon>Spermatophyta</taxon>
        <taxon>Magnoliopsida</taxon>
        <taxon>eudicotyledons</taxon>
        <taxon>Gunneridae</taxon>
        <taxon>Pentapetalae</taxon>
        <taxon>rosids</taxon>
        <taxon>fabids</taxon>
        <taxon>Fabales</taxon>
        <taxon>Fabaceae</taxon>
        <taxon>Papilionoideae</taxon>
        <taxon>50 kb inversion clade</taxon>
        <taxon>NPAAA clade</taxon>
        <taxon>indigoferoid/millettioid clade</taxon>
        <taxon>Phaseoleae</taxon>
        <taxon>Glycine</taxon>
        <taxon>Glycine subgen. Soja</taxon>
    </lineage>
</organism>
<dbReference type="AlphaFoldDB" id="A0A445HUG2"/>
<comment type="caution">
    <text evidence="1">The sequence shown here is derived from an EMBL/GenBank/DDBJ whole genome shotgun (WGS) entry which is preliminary data.</text>
</comment>
<name>A0A445HUG2_GLYSO</name>
<dbReference type="Proteomes" id="UP000289340">
    <property type="component" value="Chromosome 12"/>
</dbReference>
<dbReference type="EMBL" id="QZWG01000012">
    <property type="protein sequence ID" value="RZB77332.1"/>
    <property type="molecule type" value="Genomic_DNA"/>
</dbReference>
<proteinExistence type="predicted"/>
<keyword evidence="2" id="KW-1185">Reference proteome</keyword>
<evidence type="ECO:0000313" key="2">
    <source>
        <dbReference type="Proteomes" id="UP000289340"/>
    </source>
</evidence>
<sequence length="56" mass="6281">EFSFSGDLRLVTPLSKVSVVLRRHCYVMSVLNELFWIELCSPVLVDEGAIGVVLLM</sequence>
<reference evidence="1 2" key="1">
    <citation type="submission" date="2018-09" db="EMBL/GenBank/DDBJ databases">
        <title>A high-quality reference genome of wild soybean provides a powerful tool to mine soybean genomes.</title>
        <authorList>
            <person name="Xie M."/>
            <person name="Chung C.Y.L."/>
            <person name="Li M.-W."/>
            <person name="Wong F.-L."/>
            <person name="Chan T.-F."/>
            <person name="Lam H.-M."/>
        </authorList>
    </citation>
    <scope>NUCLEOTIDE SEQUENCE [LARGE SCALE GENOMIC DNA]</scope>
    <source>
        <strain evidence="2">cv. W05</strain>
        <tissue evidence="1">Hypocotyl of etiolated seedlings</tissue>
    </source>
</reference>